<comment type="caution">
    <text evidence="11">The sequence shown here is derived from an EMBL/GenBank/DDBJ whole genome shotgun (WGS) entry which is preliminary data.</text>
</comment>
<proteinExistence type="predicted"/>
<protein>
    <recommendedName>
        <fullName evidence="10">Protein kinase domain-containing protein</fullName>
    </recommendedName>
</protein>
<evidence type="ECO:0000256" key="7">
    <source>
        <dbReference type="SAM" id="MobiDB-lite"/>
    </source>
</evidence>
<feature type="transmembrane region" description="Helical" evidence="8">
    <location>
        <begin position="380"/>
        <end position="404"/>
    </location>
</feature>
<evidence type="ECO:0000313" key="12">
    <source>
        <dbReference type="Proteomes" id="UP000626092"/>
    </source>
</evidence>
<dbReference type="GO" id="GO:0005524">
    <property type="term" value="F:ATP binding"/>
    <property type="evidence" value="ECO:0007669"/>
    <property type="project" value="UniProtKB-UniRule"/>
</dbReference>
<dbReference type="InterPro" id="IPR009091">
    <property type="entry name" value="RCC1/BLIP-II"/>
</dbReference>
<keyword evidence="8" id="KW-0472">Membrane</keyword>
<evidence type="ECO:0000256" key="6">
    <source>
        <dbReference type="PROSITE-ProRule" id="PRU10141"/>
    </source>
</evidence>
<gene>
    <name evidence="11" type="ORF">RHSIM_Rhsim13G0068600</name>
</gene>
<dbReference type="AlphaFoldDB" id="A0A834G110"/>
<feature type="signal peptide" evidence="9">
    <location>
        <begin position="1"/>
        <end position="23"/>
    </location>
</feature>
<dbReference type="FunFam" id="3.30.200.20:FF:000039">
    <property type="entry name" value="receptor-like protein kinase FERONIA"/>
    <property type="match status" value="1"/>
</dbReference>
<keyword evidence="8" id="KW-0812">Transmembrane</keyword>
<organism evidence="11 12">
    <name type="scientific">Rhododendron simsii</name>
    <name type="common">Sims's rhododendron</name>
    <dbReference type="NCBI Taxonomy" id="118357"/>
    <lineage>
        <taxon>Eukaryota</taxon>
        <taxon>Viridiplantae</taxon>
        <taxon>Streptophyta</taxon>
        <taxon>Embryophyta</taxon>
        <taxon>Tracheophyta</taxon>
        <taxon>Spermatophyta</taxon>
        <taxon>Magnoliopsida</taxon>
        <taxon>eudicotyledons</taxon>
        <taxon>Gunneridae</taxon>
        <taxon>Pentapetalae</taxon>
        <taxon>asterids</taxon>
        <taxon>Ericales</taxon>
        <taxon>Ericaceae</taxon>
        <taxon>Ericoideae</taxon>
        <taxon>Rhodoreae</taxon>
        <taxon>Rhododendron</taxon>
    </lineage>
</organism>
<evidence type="ECO:0000259" key="10">
    <source>
        <dbReference type="PROSITE" id="PS50011"/>
    </source>
</evidence>
<feature type="region of interest" description="Disordered" evidence="7">
    <location>
        <begin position="427"/>
        <end position="453"/>
    </location>
</feature>
<dbReference type="Gene3D" id="1.10.510.10">
    <property type="entry name" value="Transferase(Phosphotransferase) domain 1"/>
    <property type="match status" value="1"/>
</dbReference>
<dbReference type="PROSITE" id="PS00108">
    <property type="entry name" value="PROTEIN_KINASE_ST"/>
    <property type="match status" value="1"/>
</dbReference>
<feature type="binding site" evidence="6">
    <location>
        <position position="501"/>
    </location>
    <ligand>
        <name>ATP</name>
        <dbReference type="ChEBI" id="CHEBI:30616"/>
    </ligand>
</feature>
<dbReference type="SUPFAM" id="SSF56112">
    <property type="entry name" value="Protein kinase-like (PK-like)"/>
    <property type="match status" value="1"/>
</dbReference>
<keyword evidence="12" id="KW-1185">Reference proteome</keyword>
<feature type="chain" id="PRO_5032884878" description="Protein kinase domain-containing protein" evidence="9">
    <location>
        <begin position="24"/>
        <end position="772"/>
    </location>
</feature>
<dbReference type="PANTHER" id="PTHR46146">
    <property type="entry name" value="SERINE/THREONINE-PROTEIN KINASE-LIKE PROTEIN CCR4"/>
    <property type="match status" value="1"/>
</dbReference>
<keyword evidence="2" id="KW-0808">Transferase</keyword>
<evidence type="ECO:0000256" key="4">
    <source>
        <dbReference type="ARBA" id="ARBA00022777"/>
    </source>
</evidence>
<dbReference type="PROSITE" id="PS00107">
    <property type="entry name" value="PROTEIN_KINASE_ATP"/>
    <property type="match status" value="1"/>
</dbReference>
<keyword evidence="4" id="KW-0418">Kinase</keyword>
<dbReference type="SMART" id="SM00220">
    <property type="entry name" value="S_TKc"/>
    <property type="match status" value="1"/>
</dbReference>
<keyword evidence="3 6" id="KW-0547">Nucleotide-binding</keyword>
<evidence type="ECO:0000256" key="8">
    <source>
        <dbReference type="SAM" id="Phobius"/>
    </source>
</evidence>
<dbReference type="InterPro" id="IPR000719">
    <property type="entry name" value="Prot_kinase_dom"/>
</dbReference>
<reference evidence="11" key="1">
    <citation type="submission" date="2019-11" db="EMBL/GenBank/DDBJ databases">
        <authorList>
            <person name="Liu Y."/>
            <person name="Hou J."/>
            <person name="Li T.-Q."/>
            <person name="Guan C.-H."/>
            <person name="Wu X."/>
            <person name="Wu H.-Z."/>
            <person name="Ling F."/>
            <person name="Zhang R."/>
            <person name="Shi X.-G."/>
            <person name="Ren J.-P."/>
            <person name="Chen E.-F."/>
            <person name="Sun J.-M."/>
        </authorList>
    </citation>
    <scope>NUCLEOTIDE SEQUENCE</scope>
    <source>
        <strain evidence="11">Adult_tree_wgs_1</strain>
        <tissue evidence="11">Leaves</tissue>
    </source>
</reference>
<evidence type="ECO:0000256" key="1">
    <source>
        <dbReference type="ARBA" id="ARBA00022527"/>
    </source>
</evidence>
<evidence type="ECO:0000256" key="5">
    <source>
        <dbReference type="ARBA" id="ARBA00022840"/>
    </source>
</evidence>
<dbReference type="Proteomes" id="UP000626092">
    <property type="component" value="Unassembled WGS sequence"/>
</dbReference>
<evidence type="ECO:0000256" key="3">
    <source>
        <dbReference type="ARBA" id="ARBA00022741"/>
    </source>
</evidence>
<keyword evidence="9" id="KW-0732">Signal</keyword>
<dbReference type="GO" id="GO:0042803">
    <property type="term" value="F:protein homodimerization activity"/>
    <property type="evidence" value="ECO:0007669"/>
    <property type="project" value="UniProtKB-ARBA"/>
</dbReference>
<dbReference type="Pfam" id="PF00069">
    <property type="entry name" value="Pkinase"/>
    <property type="match status" value="1"/>
</dbReference>
<evidence type="ECO:0000256" key="2">
    <source>
        <dbReference type="ARBA" id="ARBA00022679"/>
    </source>
</evidence>
<accession>A0A834G110</accession>
<dbReference type="PROSITE" id="PS50011">
    <property type="entry name" value="PROTEIN_KINASE_DOM"/>
    <property type="match status" value="1"/>
</dbReference>
<dbReference type="InterPro" id="IPR008271">
    <property type="entry name" value="Ser/Thr_kinase_AS"/>
</dbReference>
<dbReference type="EMBL" id="WJXA01000013">
    <property type="protein sequence ID" value="KAF7120786.1"/>
    <property type="molecule type" value="Genomic_DNA"/>
</dbReference>
<name>A0A834G110_RHOSS</name>
<dbReference type="InterPro" id="IPR011009">
    <property type="entry name" value="Kinase-like_dom_sf"/>
</dbReference>
<dbReference type="GO" id="GO:0004674">
    <property type="term" value="F:protein serine/threonine kinase activity"/>
    <property type="evidence" value="ECO:0007669"/>
    <property type="project" value="UniProtKB-KW"/>
</dbReference>
<keyword evidence="5 6" id="KW-0067">ATP-binding</keyword>
<dbReference type="Pfam" id="PF13540">
    <property type="entry name" value="RCC1_2"/>
    <property type="match status" value="1"/>
</dbReference>
<keyword evidence="1" id="KW-0723">Serine/threonine-protein kinase</keyword>
<dbReference type="PANTHER" id="PTHR46146:SF1">
    <property type="entry name" value="SERINE_THREONINE-PROTEIN KINASE-LIKE PROTEIN CCR3"/>
    <property type="match status" value="1"/>
</dbReference>
<sequence>MTTTPPPLSSAITFLITFLIAASSPPLPLVASSTIAVTHNPSSTTTVCGITAGKPTQSIQCYHNNRTVPISPNVSYESISGGRDLFCGLRTGGFSLICWDTTTFLPKRIYFSHTRPLTGLAVGTSQICAIQANNGVAICWRFQSPDGTLKFRAITSGGGFSCGILENNSRVICWGGSEIGAEIQRQFGNLTMLSLVAGESHACGLATNGYLICKGSNASGQLNAPSLLPFDISGLALGSNHSCGILRKNGSVICWGGGTKRSELSSDAADTLGLVSFEAIEAGSGFTCGLTTRNLSLVCWGLGFSSGTVLPLAKVIPGPCIQSSCSSCGVFPNSDSLCAGSGNICQSCGNELPIPVLLPQSPASAPRSQVLPPSVAKKRFFLAFGIVGSVGGIAGICTIVYWLWRRGFCIFLHKKFDHSLQPPFGDGSNVPLPSSNGEKSQRLRRQRSGTSSKHIDRAEEFALIELSAATNNFSFENKIGGGSFGTVYKGKLPDGREVAIKRSEIGATTKKFQEKEIEFDSELASLSRLHHKHLVELVGFCKENDERLLVYEHLGNGSLYEHLKENDREGSNILNSWKMRIKIALETARGIEYLHNYAVPPIIHRDIKSSNILLDANWTAKVSDFGFSLMGSESDTKSMSTKAVGTVGYIDPEYYVLNILTAKSDVYGLGVVLLELLTGKRAMFKVEGLDPVRVVEYAGPRIAAGELQSVLDKRVGVPNANEAEAVEVVAYTALKCVNLEGNERPSITDVVVNLERAMALSEGGISSTKFFV</sequence>
<dbReference type="Gene3D" id="3.30.200.20">
    <property type="entry name" value="Phosphorylase Kinase, domain 1"/>
    <property type="match status" value="1"/>
</dbReference>
<dbReference type="Gene3D" id="2.130.10.30">
    <property type="entry name" value="Regulator of chromosome condensation 1/beta-lactamase-inhibitor protein II"/>
    <property type="match status" value="2"/>
</dbReference>
<dbReference type="SUPFAM" id="SSF50985">
    <property type="entry name" value="RCC1/BLIP-II"/>
    <property type="match status" value="1"/>
</dbReference>
<dbReference type="OrthoDB" id="61110at2759"/>
<evidence type="ECO:0000256" key="9">
    <source>
        <dbReference type="SAM" id="SignalP"/>
    </source>
</evidence>
<feature type="domain" description="Protein kinase" evidence="10">
    <location>
        <begin position="473"/>
        <end position="758"/>
    </location>
</feature>
<dbReference type="InterPro" id="IPR017441">
    <property type="entry name" value="Protein_kinase_ATP_BS"/>
</dbReference>
<evidence type="ECO:0000313" key="11">
    <source>
        <dbReference type="EMBL" id="KAF7120786.1"/>
    </source>
</evidence>
<keyword evidence="8" id="KW-1133">Transmembrane helix</keyword>